<protein>
    <submittedName>
        <fullName evidence="1">Uncharacterized protein</fullName>
    </submittedName>
</protein>
<reference evidence="1 2" key="1">
    <citation type="submission" date="2017-02" db="EMBL/GenBank/DDBJ databases">
        <title>Comparative genomic analysis of Brazilian Leptospira kirschneri strains of different serogroups.</title>
        <authorList>
            <person name="Moreno L.Z."/>
            <person name="Miraglia F."/>
            <person name="Kremer F.S."/>
            <person name="Eslabao M.R."/>
            <person name="Lilenbaum W."/>
            <person name="Dellagostin O.A."/>
            <person name="Moreno A.M."/>
        </authorList>
    </citation>
    <scope>NUCLEOTIDE SEQUENCE [LARGE SCALE GENOMIC DNA]</scope>
    <source>
        <strain evidence="1 2">M110/06</strain>
    </source>
</reference>
<dbReference type="EMBL" id="MVIT01000045">
    <property type="protein sequence ID" value="OOV46586.1"/>
    <property type="molecule type" value="Genomic_DNA"/>
</dbReference>
<accession>A0A1T1E0F0</accession>
<gene>
    <name evidence="1" type="ORF">B1J93_03845</name>
</gene>
<sequence length="60" mass="7228">MRKYKIHFEPFFANKKAGFLKSGLKHSVIERKLFRFPSKQQQFLESLFFRLGNTSKRYLG</sequence>
<dbReference type="AlphaFoldDB" id="A0A1T1E0F0"/>
<evidence type="ECO:0000313" key="1">
    <source>
        <dbReference type="EMBL" id="OOV46586.1"/>
    </source>
</evidence>
<comment type="caution">
    <text evidence="1">The sequence shown here is derived from an EMBL/GenBank/DDBJ whole genome shotgun (WGS) entry which is preliminary data.</text>
</comment>
<evidence type="ECO:0000313" key="2">
    <source>
        <dbReference type="Proteomes" id="UP000191008"/>
    </source>
</evidence>
<dbReference type="Proteomes" id="UP000191008">
    <property type="component" value="Unassembled WGS sequence"/>
</dbReference>
<proteinExistence type="predicted"/>
<organism evidence="1 2">
    <name type="scientific">Leptospira kirschneri serovar Pomona</name>
    <dbReference type="NCBI Taxonomy" id="561005"/>
    <lineage>
        <taxon>Bacteria</taxon>
        <taxon>Pseudomonadati</taxon>
        <taxon>Spirochaetota</taxon>
        <taxon>Spirochaetia</taxon>
        <taxon>Leptospirales</taxon>
        <taxon>Leptospiraceae</taxon>
        <taxon>Leptospira</taxon>
    </lineage>
</organism>
<name>A0A1T1E0F0_9LEPT</name>